<dbReference type="EMBL" id="PKMF04000719">
    <property type="protein sequence ID" value="KAK7820958.1"/>
    <property type="molecule type" value="Genomic_DNA"/>
</dbReference>
<evidence type="ECO:0000256" key="1">
    <source>
        <dbReference type="SAM" id="MobiDB-lite"/>
    </source>
</evidence>
<protein>
    <recommendedName>
        <fullName evidence="6">Zinc knuckle CX2CX4HX4C domain-containing protein</fullName>
    </recommendedName>
</protein>
<dbReference type="Pfam" id="PF14392">
    <property type="entry name" value="zf-CCHC_4"/>
    <property type="match status" value="1"/>
</dbReference>
<feature type="compositionally biased region" description="Basic and acidic residues" evidence="1">
    <location>
        <begin position="343"/>
        <end position="357"/>
    </location>
</feature>
<dbReference type="Proteomes" id="UP000237347">
    <property type="component" value="Unassembled WGS sequence"/>
</dbReference>
<dbReference type="AlphaFoldDB" id="A0AAW0J2Z7"/>
<dbReference type="Pfam" id="PF14111">
    <property type="entry name" value="DUF4283"/>
    <property type="match status" value="1"/>
</dbReference>
<dbReference type="PANTHER" id="PTHR31286">
    <property type="entry name" value="GLYCINE-RICH CELL WALL STRUCTURAL PROTEIN 1.8-LIKE"/>
    <property type="match status" value="1"/>
</dbReference>
<evidence type="ECO:0000259" key="2">
    <source>
        <dbReference type="Pfam" id="PF14111"/>
    </source>
</evidence>
<evidence type="ECO:0000313" key="4">
    <source>
        <dbReference type="EMBL" id="KAK7820958.1"/>
    </source>
</evidence>
<reference evidence="4 5" key="1">
    <citation type="journal article" date="2018" name="Sci. Data">
        <title>The draft genome sequence of cork oak.</title>
        <authorList>
            <person name="Ramos A.M."/>
            <person name="Usie A."/>
            <person name="Barbosa P."/>
            <person name="Barros P.M."/>
            <person name="Capote T."/>
            <person name="Chaves I."/>
            <person name="Simoes F."/>
            <person name="Abreu I."/>
            <person name="Carrasquinho I."/>
            <person name="Faro C."/>
            <person name="Guimaraes J.B."/>
            <person name="Mendonca D."/>
            <person name="Nobrega F."/>
            <person name="Rodrigues L."/>
            <person name="Saibo N.J.M."/>
            <person name="Varela M.C."/>
            <person name="Egas C."/>
            <person name="Matos J."/>
            <person name="Miguel C.M."/>
            <person name="Oliveira M.M."/>
            <person name="Ricardo C.P."/>
            <person name="Goncalves S."/>
        </authorList>
    </citation>
    <scope>NUCLEOTIDE SEQUENCE [LARGE SCALE GENOMIC DNA]</scope>
    <source>
        <strain evidence="5">cv. HL8</strain>
    </source>
</reference>
<dbReference type="InterPro" id="IPR025836">
    <property type="entry name" value="Zn_knuckle_CX2CX4HX4C"/>
</dbReference>
<dbReference type="InterPro" id="IPR040256">
    <property type="entry name" value="At4g02000-like"/>
</dbReference>
<accession>A0AAW0J2Z7</accession>
<feature type="domain" description="Zinc knuckle CX2CX4HX4C" evidence="3">
    <location>
        <begin position="169"/>
        <end position="215"/>
    </location>
</feature>
<dbReference type="PANTHER" id="PTHR31286:SF167">
    <property type="entry name" value="OS09G0268800 PROTEIN"/>
    <property type="match status" value="1"/>
</dbReference>
<organism evidence="4 5">
    <name type="scientific">Quercus suber</name>
    <name type="common">Cork oak</name>
    <dbReference type="NCBI Taxonomy" id="58331"/>
    <lineage>
        <taxon>Eukaryota</taxon>
        <taxon>Viridiplantae</taxon>
        <taxon>Streptophyta</taxon>
        <taxon>Embryophyta</taxon>
        <taxon>Tracheophyta</taxon>
        <taxon>Spermatophyta</taxon>
        <taxon>Magnoliopsida</taxon>
        <taxon>eudicotyledons</taxon>
        <taxon>Gunneridae</taxon>
        <taxon>Pentapetalae</taxon>
        <taxon>rosids</taxon>
        <taxon>fabids</taxon>
        <taxon>Fagales</taxon>
        <taxon>Fagaceae</taxon>
        <taxon>Quercus</taxon>
    </lineage>
</organism>
<dbReference type="InterPro" id="IPR025558">
    <property type="entry name" value="DUF4283"/>
</dbReference>
<keyword evidence="5" id="KW-1185">Reference proteome</keyword>
<name>A0AAW0J2Z7_QUESU</name>
<evidence type="ECO:0000259" key="3">
    <source>
        <dbReference type="Pfam" id="PF14392"/>
    </source>
</evidence>
<evidence type="ECO:0000313" key="5">
    <source>
        <dbReference type="Proteomes" id="UP000237347"/>
    </source>
</evidence>
<sequence>MEDITKKCAGLRLSGREGSEVDLSPPENGAGFVLAGKFCTKRRVNLESMGKVLRTVWTTEKNFEVSDVGENKVLFLFQQEEDLDRVLMLSPWSFDKYLLVLHKLEVGEVVSQLKFNRASFWIQIHGLPTMSQTKEVGLHIGESLGRVEKVDVENKGFCLGNCPRIRVSIDISMPLCRGRLVRMGGPSPSWVDFRYERLPIFCYWCGMIDHDEKDCMQWMRSKESLKAEDKQYGPWLRATPERVQRPQLVVASKNEGRKEYKAAADGVSTTMGQLVNTGRELTAATIQNAHEDDEVATSRAKVASSYEPEGHEIMRIPCNPQCPGFEEQLKEIDDAIFGEVLEKGGGREGSIEGDKPPGRYKHQL</sequence>
<feature type="domain" description="DUF4283" evidence="2">
    <location>
        <begin position="34"/>
        <end position="105"/>
    </location>
</feature>
<feature type="region of interest" description="Disordered" evidence="1">
    <location>
        <begin position="343"/>
        <end position="364"/>
    </location>
</feature>
<evidence type="ECO:0008006" key="6">
    <source>
        <dbReference type="Google" id="ProtNLM"/>
    </source>
</evidence>
<comment type="caution">
    <text evidence="4">The sequence shown here is derived from an EMBL/GenBank/DDBJ whole genome shotgun (WGS) entry which is preliminary data.</text>
</comment>
<gene>
    <name evidence="4" type="ORF">CFP56_038348</name>
</gene>
<proteinExistence type="predicted"/>